<evidence type="ECO:0000256" key="1">
    <source>
        <dbReference type="SAM" id="MobiDB-lite"/>
    </source>
</evidence>
<keyword evidence="4" id="KW-1185">Reference proteome</keyword>
<reference evidence="3 4" key="1">
    <citation type="submission" date="2024-10" db="EMBL/GenBank/DDBJ databases">
        <title>Updated reference genomes for cyclostephanoid diatoms.</title>
        <authorList>
            <person name="Roberts W.R."/>
            <person name="Alverson A.J."/>
        </authorList>
    </citation>
    <scope>NUCLEOTIDE SEQUENCE [LARGE SCALE GENOMIC DNA]</scope>
    <source>
        <strain evidence="3 4">AJA228-03</strain>
    </source>
</reference>
<evidence type="ECO:0000313" key="4">
    <source>
        <dbReference type="Proteomes" id="UP001530377"/>
    </source>
</evidence>
<protein>
    <recommendedName>
        <fullName evidence="5">Calcineurin-like phosphoesterase domain-containing protein</fullName>
    </recommendedName>
</protein>
<feature type="compositionally biased region" description="Gly residues" evidence="1">
    <location>
        <begin position="109"/>
        <end position="121"/>
    </location>
</feature>
<keyword evidence="2" id="KW-1133">Transmembrane helix</keyword>
<keyword evidence="2" id="KW-0812">Transmembrane</keyword>
<dbReference type="EMBL" id="JALLPB020000902">
    <property type="protein sequence ID" value="KAL3806037.1"/>
    <property type="molecule type" value="Genomic_DNA"/>
</dbReference>
<feature type="region of interest" description="Disordered" evidence="1">
    <location>
        <begin position="807"/>
        <end position="829"/>
    </location>
</feature>
<evidence type="ECO:0000313" key="3">
    <source>
        <dbReference type="EMBL" id="KAL3806037.1"/>
    </source>
</evidence>
<organism evidence="3 4">
    <name type="scientific">Cyclostephanos tholiformis</name>
    <dbReference type="NCBI Taxonomy" id="382380"/>
    <lineage>
        <taxon>Eukaryota</taxon>
        <taxon>Sar</taxon>
        <taxon>Stramenopiles</taxon>
        <taxon>Ochrophyta</taxon>
        <taxon>Bacillariophyta</taxon>
        <taxon>Coscinodiscophyceae</taxon>
        <taxon>Thalassiosirophycidae</taxon>
        <taxon>Stephanodiscales</taxon>
        <taxon>Stephanodiscaceae</taxon>
        <taxon>Cyclostephanos</taxon>
    </lineage>
</organism>
<accession>A0ABD3R0J9</accession>
<feature type="region of interest" description="Disordered" evidence="1">
    <location>
        <begin position="71"/>
        <end position="191"/>
    </location>
</feature>
<gene>
    <name evidence="3" type="ORF">ACHAXA_005247</name>
</gene>
<proteinExistence type="predicted"/>
<dbReference type="InterPro" id="IPR029052">
    <property type="entry name" value="Metallo-depent_PP-like"/>
</dbReference>
<feature type="transmembrane region" description="Helical" evidence="2">
    <location>
        <begin position="510"/>
        <end position="528"/>
    </location>
</feature>
<name>A0ABD3R0J9_9STRA</name>
<feature type="compositionally biased region" description="Polar residues" evidence="1">
    <location>
        <begin position="148"/>
        <end position="157"/>
    </location>
</feature>
<feature type="region of interest" description="Disordered" evidence="1">
    <location>
        <begin position="349"/>
        <end position="394"/>
    </location>
</feature>
<dbReference type="SUPFAM" id="SSF56300">
    <property type="entry name" value="Metallo-dependent phosphatases"/>
    <property type="match status" value="1"/>
</dbReference>
<evidence type="ECO:0000256" key="2">
    <source>
        <dbReference type="SAM" id="Phobius"/>
    </source>
</evidence>
<sequence>MINMNEWGKNSDDGVVGAMGTPRVSARSRFGVGAGVAGPRDYGDNDNHRVVIRHNSKVGINGSTVANAATNDHDGDNAGGGVVGNRGPASLVKGAYDRHGARMAQPARRGGGGGFDDGGGVNKDRPWRTSSSSSSSSSISMTSTQSTLANKITTNATVLEESDRFPSSSSSSSSSSSDKVGNINDDGDVNYDGSRAAMEMRKTSEIMGGIAGTGYGDDNDDGVTMRTTDYVKSRLSSLLYNKGRDGGGGRDVDDAPYMHPTTADHDKVRNEAFKMLHLADSCLQDSPNNWANKNAKPTALFRTRGGGLAMREMQDDEVEAIKGRRGGGIASIAGLDKFGAGSAYDRSFGIDSHDDEDDAPSSRGGVRKGGDGSVGVEDGRRRPPSPNEDTPSLWSSRYSVERQLMAITGGLDSTHMLAKMDMLHSSREKTKSARGMYRSSGYAMDGSHVEYEDYTKSSSSPGLGFGMGSVMGLWMHVRGTLWSDDLELNHDGTTQSLVKREKAMQRRRRMRCGLLFFAGLCIAVGVLVHRGNPKNAYGAAMTGDVNFYVVADEPYQFSNIAQLTRDLQAVPASADFVVHLGNANGDDESMCKEYGFERAAAVLKQSPVPVLVLPGDKDWAACGSEESSTQSLDWWKAYLGKLEDHWDHELQVEHDDAVIGNFAFLRKGVLFVGISMIDGITSPGEVTSRLERNVLWTKEKLTRYDAGGTGAVDVHGHHVGGGESSGYHAVVIFGHAPPSDIQGEYFWPMLEQFNKIGRPVLYLHANKSGSFERYTPYDEAVNFSAVQLEKRGVEAPMKVVVRERKNKGGDGADTFVFERREPNVEREDE</sequence>
<feature type="compositionally biased region" description="Low complexity" evidence="1">
    <location>
        <begin position="129"/>
        <end position="147"/>
    </location>
</feature>
<keyword evidence="2" id="KW-0472">Membrane</keyword>
<evidence type="ECO:0008006" key="5">
    <source>
        <dbReference type="Google" id="ProtNLM"/>
    </source>
</evidence>
<dbReference type="AlphaFoldDB" id="A0ABD3R0J9"/>
<feature type="compositionally biased region" description="Low complexity" evidence="1">
    <location>
        <begin position="167"/>
        <end position="177"/>
    </location>
</feature>
<comment type="caution">
    <text evidence="3">The sequence shown here is derived from an EMBL/GenBank/DDBJ whole genome shotgun (WGS) entry which is preliminary data.</text>
</comment>
<dbReference type="Proteomes" id="UP001530377">
    <property type="component" value="Unassembled WGS sequence"/>
</dbReference>